<sequence length="382" mass="45511">MKIDHVDYFFEIFENSSIPKLFSGIEGAEERDTIANPNYDENEIKGLNKIYSVFFIPDYLKPIYSTELFKLKKVDQFFKGYAIFLDGFESADAYIKFRFRSNAKGIRRRIKRLETCFDISYKTYYGNIKQEEYDVFMDCLHEMLVRRFEQRNDVSQTLTQWDRYKEMYFSLINEKKASLFVVLENNVPIVVSLNHHFEKRLFSAISSYDIDYGKFSLGSVEIYKKLDWCLANDHVSYEMGMGDLTYKREWCNHIYNFEHQVIYPQKSIIASFKASLEMMKVSVKEFIFKLAYVKYKEYKSKRKKSDKIEPTFKASAIENIQYNEDYPSVDFTTKEYDFLRNNVFDFLYSSIENVKDVSVVEVPKEEKTYLILGKSKMQKIAF</sequence>
<dbReference type="OrthoDB" id="1099770at2"/>
<dbReference type="RefSeq" id="WP_066309165.1">
    <property type="nucleotide sequence ID" value="NZ_LQRT01000002.1"/>
</dbReference>
<dbReference type="EMBL" id="LQRT01000002">
    <property type="protein sequence ID" value="KZS42093.1"/>
    <property type="molecule type" value="Genomic_DNA"/>
</dbReference>
<comment type="caution">
    <text evidence="2">The sequence shown here is derived from an EMBL/GenBank/DDBJ whole genome shotgun (WGS) entry which is preliminary data.</text>
</comment>
<protein>
    <recommendedName>
        <fullName evidence="1">BioF2-like acetyltransferase domain-containing protein</fullName>
    </recommendedName>
</protein>
<reference evidence="2 3" key="1">
    <citation type="submission" date="2016-01" db="EMBL/GenBank/DDBJ databases">
        <title>The draft genome sequence of Aquimarina sp. RZW4-3-2.</title>
        <authorList>
            <person name="Wang Y."/>
        </authorList>
    </citation>
    <scope>NUCLEOTIDE SEQUENCE [LARGE SCALE GENOMIC DNA]</scope>
    <source>
        <strain evidence="2 3">RZW4-3-2</strain>
    </source>
</reference>
<proteinExistence type="predicted"/>
<dbReference type="SUPFAM" id="SSF55729">
    <property type="entry name" value="Acyl-CoA N-acyltransferases (Nat)"/>
    <property type="match status" value="1"/>
</dbReference>
<gene>
    <name evidence="2" type="ORF">AWE51_01220</name>
</gene>
<evidence type="ECO:0000259" key="1">
    <source>
        <dbReference type="Pfam" id="PF13480"/>
    </source>
</evidence>
<organism evidence="2 3">
    <name type="scientific">Aquimarina aggregata</name>
    <dbReference type="NCBI Taxonomy" id="1642818"/>
    <lineage>
        <taxon>Bacteria</taxon>
        <taxon>Pseudomonadati</taxon>
        <taxon>Bacteroidota</taxon>
        <taxon>Flavobacteriia</taxon>
        <taxon>Flavobacteriales</taxon>
        <taxon>Flavobacteriaceae</taxon>
        <taxon>Aquimarina</taxon>
    </lineage>
</organism>
<dbReference type="InterPro" id="IPR016181">
    <property type="entry name" value="Acyl_CoA_acyltransferase"/>
</dbReference>
<keyword evidence="3" id="KW-1185">Reference proteome</keyword>
<evidence type="ECO:0000313" key="3">
    <source>
        <dbReference type="Proteomes" id="UP000076715"/>
    </source>
</evidence>
<dbReference type="Pfam" id="PF13480">
    <property type="entry name" value="Acetyltransf_6"/>
    <property type="match status" value="1"/>
</dbReference>
<evidence type="ECO:0000313" key="2">
    <source>
        <dbReference type="EMBL" id="KZS42093.1"/>
    </source>
</evidence>
<dbReference type="InterPro" id="IPR038740">
    <property type="entry name" value="BioF2-like_GNAT_dom"/>
</dbReference>
<dbReference type="Proteomes" id="UP000076715">
    <property type="component" value="Unassembled WGS sequence"/>
</dbReference>
<accession>A0A163C6G4</accession>
<dbReference type="STRING" id="1642818.AWE51_01220"/>
<feature type="domain" description="BioF2-like acetyltransferase" evidence="1">
    <location>
        <begin position="101"/>
        <end position="248"/>
    </location>
</feature>
<dbReference type="AlphaFoldDB" id="A0A163C6G4"/>
<name>A0A163C6G4_9FLAO</name>